<evidence type="ECO:0000313" key="3">
    <source>
        <dbReference type="Proteomes" id="UP000618926"/>
    </source>
</evidence>
<proteinExistence type="predicted"/>
<keyword evidence="1" id="KW-0472">Membrane</keyword>
<gene>
    <name evidence="2" type="ORF">IIE05_17040</name>
</gene>
<organism evidence="2 3">
    <name type="scientific">Geobacter anodireducens</name>
    <dbReference type="NCBI Taxonomy" id="1340425"/>
    <lineage>
        <taxon>Bacteria</taxon>
        <taxon>Pseudomonadati</taxon>
        <taxon>Thermodesulfobacteriota</taxon>
        <taxon>Desulfuromonadia</taxon>
        <taxon>Geobacterales</taxon>
        <taxon>Geobacteraceae</taxon>
        <taxon>Geobacter</taxon>
    </lineage>
</organism>
<accession>A0ABR9NZH9</accession>
<sequence>MNEFLKDFSAVVVGLTALGQLGKKIFEYQEQFYVRRKLNRYSYLLKCCDKDSKESRFINMIKRDENLKIATGINTNYEKYQTIMQIYSLNMFTIAQIKKVHYYTDVVGGKTIGKYGLAEIISVAWSVFIALILTYYFIVITYLTNTNNDTSSIWKFLILTVTYLFLMFVVCEPIRATVLYFRFKKVLIANGMWGEVKQ</sequence>
<keyword evidence="3" id="KW-1185">Reference proteome</keyword>
<evidence type="ECO:0000256" key="1">
    <source>
        <dbReference type="SAM" id="Phobius"/>
    </source>
</evidence>
<evidence type="ECO:0000313" key="2">
    <source>
        <dbReference type="EMBL" id="MBE2889666.1"/>
    </source>
</evidence>
<dbReference type="EMBL" id="JADBFD010000036">
    <property type="protein sequence ID" value="MBE2889666.1"/>
    <property type="molecule type" value="Genomic_DNA"/>
</dbReference>
<comment type="caution">
    <text evidence="2">The sequence shown here is derived from an EMBL/GenBank/DDBJ whole genome shotgun (WGS) entry which is preliminary data.</text>
</comment>
<protein>
    <submittedName>
        <fullName evidence="2">Uncharacterized protein</fullName>
    </submittedName>
</protein>
<feature type="transmembrane region" description="Helical" evidence="1">
    <location>
        <begin position="120"/>
        <end position="144"/>
    </location>
</feature>
<keyword evidence="1" id="KW-0812">Transmembrane</keyword>
<dbReference type="Proteomes" id="UP000618926">
    <property type="component" value="Unassembled WGS sequence"/>
</dbReference>
<feature type="transmembrane region" description="Helical" evidence="1">
    <location>
        <begin position="156"/>
        <end position="181"/>
    </location>
</feature>
<name>A0ABR9NZH9_9BACT</name>
<dbReference type="RefSeq" id="WP_192906006.1">
    <property type="nucleotide sequence ID" value="NZ_JADBFD010000036.1"/>
</dbReference>
<keyword evidence="1" id="KW-1133">Transmembrane helix</keyword>
<reference evidence="2 3" key="1">
    <citation type="submission" date="2020-10" db="EMBL/GenBank/DDBJ databases">
        <title>Investigation of anaerobic biodegradation of phenanthrene by a sulfate-dependent Geobacter anodireducens strain PheS2.</title>
        <authorList>
            <person name="Zhang Z."/>
        </authorList>
    </citation>
    <scope>NUCLEOTIDE SEQUENCE [LARGE SCALE GENOMIC DNA]</scope>
    <source>
        <strain evidence="2 3">PheS2</strain>
    </source>
</reference>